<dbReference type="PANTHER" id="PTHR46880:SF5">
    <property type="entry name" value="DUF4371 DOMAIN-CONTAINING PROTEIN"/>
    <property type="match status" value="1"/>
</dbReference>
<dbReference type="Proteomes" id="UP000225706">
    <property type="component" value="Unassembled WGS sequence"/>
</dbReference>
<dbReference type="OrthoDB" id="10023262at2759"/>
<protein>
    <recommendedName>
        <fullName evidence="3">Zinc finger protein 862</fullName>
    </recommendedName>
</protein>
<sequence length="744" mass="82967">MGGYGMASGVAATTVPLATGDAASTDNQVGIGGMLVCHQPHPQYQIATMSDASNADGTQMNSQPLPTYSKEGLDETQWECFVSRTRALRRSGAAGNLIYYFVWKVNITFSGCRLASNNFMLLKSLGTHHPVNPISCTTFEDPREQERVCPVLCCLLRRDRWDGEEPLARICQPKEVTEEDMVWISDSSKLLGPLVELQQGTEESDGSREPLLAVHQKERALDGGVQDLEYEKRPYKKQRRWGPLRVKYWDGYDNQDVAWIDDPVCPQAQKDSESVQQLKNVMSTDARSCAAGTTDQSDDSQDLAHDCSCPPHRQLKRVTFRVKTQQNKQEKFASEPSVRFKTLAMSGHLKSKTHNEVVELEKTQRGSIFQKEITNRKAAEAKTIECIMHNLHFLMKEEISNRKAAQLNQLVALQGCDEMKYFQHKRLEGKNLDTSKLASTCTDGASVMTGEQNGLAGLLRRDFPTILTFNCVCHRLALATVDTSKEADMKCIENVHNCLRQVWQLLENSSKKMATFIKIQANHNNVSLSGKGEEGCGNEATEGLQDIILSKTFQTGSLSYAYIKGSINYAKDQLHQLLEGAKKVAFLRDLISDLEEDPLSLTITNLTQEDDMDTSLRQLCQSQKQYPLLSHIAEICYSAPVSNAWLGRGVSAVKLQTLLKDDMLNVLLYVSINGPSLAAADGVIQEATKTWLTDKSRYKLDNASQARQVLRGKEELPVVFYSAGKQTEEAGLNLEAEMEEAKEE</sequence>
<reference evidence="2" key="1">
    <citation type="journal article" date="2017" name="bioRxiv">
        <title>Comparative analysis of the genomes of Stylophora pistillata and Acropora digitifera provides evidence for extensive differences between species of corals.</title>
        <authorList>
            <person name="Voolstra C.R."/>
            <person name="Li Y."/>
            <person name="Liew Y.J."/>
            <person name="Baumgarten S."/>
            <person name="Zoccola D."/>
            <person name="Flot J.-F."/>
            <person name="Tambutte S."/>
            <person name="Allemand D."/>
            <person name="Aranda M."/>
        </authorList>
    </citation>
    <scope>NUCLEOTIDE SEQUENCE [LARGE SCALE GENOMIC DNA]</scope>
</reference>
<comment type="caution">
    <text evidence="1">The sequence shown here is derived from an EMBL/GenBank/DDBJ whole genome shotgun (WGS) entry which is preliminary data.</text>
</comment>
<dbReference type="AlphaFoldDB" id="A0A2B4RQS8"/>
<name>A0A2B4RQS8_STYPI</name>
<evidence type="ECO:0000313" key="2">
    <source>
        <dbReference type="Proteomes" id="UP000225706"/>
    </source>
</evidence>
<evidence type="ECO:0008006" key="3">
    <source>
        <dbReference type="Google" id="ProtNLM"/>
    </source>
</evidence>
<gene>
    <name evidence="1" type="ORF">AWC38_SpisGene17016</name>
</gene>
<keyword evidence="2" id="KW-1185">Reference proteome</keyword>
<organism evidence="1 2">
    <name type="scientific">Stylophora pistillata</name>
    <name type="common">Smooth cauliflower coral</name>
    <dbReference type="NCBI Taxonomy" id="50429"/>
    <lineage>
        <taxon>Eukaryota</taxon>
        <taxon>Metazoa</taxon>
        <taxon>Cnidaria</taxon>
        <taxon>Anthozoa</taxon>
        <taxon>Hexacorallia</taxon>
        <taxon>Scleractinia</taxon>
        <taxon>Astrocoeniina</taxon>
        <taxon>Pocilloporidae</taxon>
        <taxon>Stylophora</taxon>
    </lineage>
</organism>
<proteinExistence type="predicted"/>
<accession>A0A2B4RQS8</accession>
<dbReference type="PANTHER" id="PTHR46880">
    <property type="entry name" value="RAS-ASSOCIATING DOMAIN-CONTAINING PROTEIN"/>
    <property type="match status" value="1"/>
</dbReference>
<evidence type="ECO:0000313" key="1">
    <source>
        <dbReference type="EMBL" id="PFX18615.1"/>
    </source>
</evidence>
<dbReference type="EMBL" id="LSMT01000401">
    <property type="protein sequence ID" value="PFX18615.1"/>
    <property type="molecule type" value="Genomic_DNA"/>
</dbReference>